<dbReference type="Gramene" id="PHT68798">
    <property type="protein sequence ID" value="PHT68798"/>
    <property type="gene ID" value="T459_28285"/>
</dbReference>
<protein>
    <submittedName>
        <fullName evidence="6">Chitinase 1</fullName>
    </submittedName>
</protein>
<name>A0A2G2YGB1_CAPAN</name>
<evidence type="ECO:0000259" key="5">
    <source>
        <dbReference type="PROSITE" id="PS51910"/>
    </source>
</evidence>
<dbReference type="SUPFAM" id="SSF51445">
    <property type="entry name" value="(Trans)glycosidases"/>
    <property type="match status" value="1"/>
</dbReference>
<accession>A0A2G2YGB1</accession>
<evidence type="ECO:0000313" key="6">
    <source>
        <dbReference type="EMBL" id="PHT68798.1"/>
    </source>
</evidence>
<dbReference type="PROSITE" id="PS01095">
    <property type="entry name" value="GH18_1"/>
    <property type="match status" value="1"/>
</dbReference>
<feature type="domain" description="GH18" evidence="5">
    <location>
        <begin position="1"/>
        <end position="163"/>
    </location>
</feature>
<reference evidence="6 7" key="2">
    <citation type="journal article" date="2017" name="Genome Biol.">
        <title>New reference genome sequences of hot pepper reveal the massive evolution of plant disease-resistance genes by retroduplication.</title>
        <authorList>
            <person name="Kim S."/>
            <person name="Park J."/>
            <person name="Yeom S.I."/>
            <person name="Kim Y.M."/>
            <person name="Seo E."/>
            <person name="Kim K.T."/>
            <person name="Kim M.S."/>
            <person name="Lee J.M."/>
            <person name="Cheong K."/>
            <person name="Shin H.S."/>
            <person name="Kim S.B."/>
            <person name="Han K."/>
            <person name="Lee J."/>
            <person name="Park M."/>
            <person name="Lee H.A."/>
            <person name="Lee H.Y."/>
            <person name="Lee Y."/>
            <person name="Oh S."/>
            <person name="Lee J.H."/>
            <person name="Choi E."/>
            <person name="Choi E."/>
            <person name="Lee S.E."/>
            <person name="Jeon J."/>
            <person name="Kim H."/>
            <person name="Choi G."/>
            <person name="Song H."/>
            <person name="Lee J."/>
            <person name="Lee S.C."/>
            <person name="Kwon J.K."/>
            <person name="Lee H.Y."/>
            <person name="Koo N."/>
            <person name="Hong Y."/>
            <person name="Kim R.W."/>
            <person name="Kang W.H."/>
            <person name="Huh J.H."/>
            <person name="Kang B.C."/>
            <person name="Yang T.J."/>
            <person name="Lee Y.H."/>
            <person name="Bennetzen J.L."/>
            <person name="Choi D."/>
        </authorList>
    </citation>
    <scope>NUCLEOTIDE SEQUENCE [LARGE SCALE GENOMIC DNA]</scope>
    <source>
        <strain evidence="7">cv. CM334</strain>
    </source>
</reference>
<dbReference type="Proteomes" id="UP000222542">
    <property type="component" value="Unassembled WGS sequence"/>
</dbReference>
<dbReference type="Gene3D" id="3.20.20.80">
    <property type="entry name" value="Glycosidases"/>
    <property type="match status" value="1"/>
</dbReference>
<dbReference type="AlphaFoldDB" id="A0A2G2YGB1"/>
<dbReference type="OMA" id="WCADSSK"/>
<dbReference type="PROSITE" id="PS51910">
    <property type="entry name" value="GH18_2"/>
    <property type="match status" value="1"/>
</dbReference>
<dbReference type="STRING" id="4072.A0A2G2YGB1"/>
<dbReference type="SMR" id="A0A2G2YGB1"/>
<dbReference type="OrthoDB" id="3012298at2759"/>
<evidence type="ECO:0000256" key="4">
    <source>
        <dbReference type="RuleBase" id="RU004453"/>
    </source>
</evidence>
<proteinExistence type="inferred from homology"/>
<keyword evidence="7" id="KW-1185">Reference proteome</keyword>
<keyword evidence="2 3" id="KW-0326">Glycosidase</keyword>
<evidence type="ECO:0000313" key="7">
    <source>
        <dbReference type="Proteomes" id="UP000222542"/>
    </source>
</evidence>
<dbReference type="GO" id="GO:0004553">
    <property type="term" value="F:hydrolase activity, hydrolyzing O-glycosyl compounds"/>
    <property type="evidence" value="ECO:0007669"/>
    <property type="project" value="InterPro"/>
</dbReference>
<evidence type="ECO:0000256" key="1">
    <source>
        <dbReference type="ARBA" id="ARBA00022801"/>
    </source>
</evidence>
<sequence>MAVSLGGDTVGDNKHIYFKPKSINSWLDNAISSLSSMLEEYNIDGIDFDYEHFLGADTNSFAECIGQLITKLKKSGKIQFSSIAPYEGSAVQSHYKTLWKKYGHVIDYVNFQFYAYDKIDVPQYVKYFNEQSSNYEGGQILASFVNRGGGGLGSKDGFFEACK</sequence>
<comment type="similarity">
    <text evidence="4">Belongs to the glycosyl hydrolase 18 family.</text>
</comment>
<reference evidence="6 7" key="1">
    <citation type="journal article" date="2014" name="Nat. Genet.">
        <title>Genome sequence of the hot pepper provides insights into the evolution of pungency in Capsicum species.</title>
        <authorList>
            <person name="Kim S."/>
            <person name="Park M."/>
            <person name="Yeom S.I."/>
            <person name="Kim Y.M."/>
            <person name="Lee J.M."/>
            <person name="Lee H.A."/>
            <person name="Seo E."/>
            <person name="Choi J."/>
            <person name="Cheong K."/>
            <person name="Kim K.T."/>
            <person name="Jung K."/>
            <person name="Lee G.W."/>
            <person name="Oh S.K."/>
            <person name="Bae C."/>
            <person name="Kim S.B."/>
            <person name="Lee H.Y."/>
            <person name="Kim S.Y."/>
            <person name="Kim M.S."/>
            <person name="Kang B.C."/>
            <person name="Jo Y.D."/>
            <person name="Yang H.B."/>
            <person name="Jeong H.J."/>
            <person name="Kang W.H."/>
            <person name="Kwon J.K."/>
            <person name="Shin C."/>
            <person name="Lim J.Y."/>
            <person name="Park J.H."/>
            <person name="Huh J.H."/>
            <person name="Kim J.S."/>
            <person name="Kim B.D."/>
            <person name="Cohen O."/>
            <person name="Paran I."/>
            <person name="Suh M.C."/>
            <person name="Lee S.B."/>
            <person name="Kim Y.K."/>
            <person name="Shin Y."/>
            <person name="Noh S.J."/>
            <person name="Park J."/>
            <person name="Seo Y.S."/>
            <person name="Kwon S.Y."/>
            <person name="Kim H.A."/>
            <person name="Park J.M."/>
            <person name="Kim H.J."/>
            <person name="Choi S.B."/>
            <person name="Bosland P.W."/>
            <person name="Reeves G."/>
            <person name="Jo S.H."/>
            <person name="Lee B.W."/>
            <person name="Cho H.T."/>
            <person name="Choi H.S."/>
            <person name="Lee M.S."/>
            <person name="Yu Y."/>
            <person name="Do Choi Y."/>
            <person name="Park B.S."/>
            <person name="van Deynze A."/>
            <person name="Ashrafi H."/>
            <person name="Hill T."/>
            <person name="Kim W.T."/>
            <person name="Pai H.S."/>
            <person name="Ahn H.K."/>
            <person name="Yeam I."/>
            <person name="Giovannoni J.J."/>
            <person name="Rose J.K."/>
            <person name="Sorensen I."/>
            <person name="Lee S.J."/>
            <person name="Kim R.W."/>
            <person name="Choi I.Y."/>
            <person name="Choi B.S."/>
            <person name="Lim J.S."/>
            <person name="Lee Y.H."/>
            <person name="Choi D."/>
        </authorList>
    </citation>
    <scope>NUCLEOTIDE SEQUENCE [LARGE SCALE GENOMIC DNA]</scope>
    <source>
        <strain evidence="7">cv. CM334</strain>
    </source>
</reference>
<evidence type="ECO:0000256" key="2">
    <source>
        <dbReference type="ARBA" id="ARBA00023295"/>
    </source>
</evidence>
<dbReference type="Pfam" id="PF00704">
    <property type="entry name" value="Glyco_hydro_18"/>
    <property type="match status" value="1"/>
</dbReference>
<dbReference type="PANTHER" id="PTHR46476">
    <property type="entry name" value="CHITINASE 2-LIKE"/>
    <property type="match status" value="1"/>
</dbReference>
<organism evidence="6 7">
    <name type="scientific">Capsicum annuum</name>
    <name type="common">Capsicum pepper</name>
    <dbReference type="NCBI Taxonomy" id="4072"/>
    <lineage>
        <taxon>Eukaryota</taxon>
        <taxon>Viridiplantae</taxon>
        <taxon>Streptophyta</taxon>
        <taxon>Embryophyta</taxon>
        <taxon>Tracheophyta</taxon>
        <taxon>Spermatophyta</taxon>
        <taxon>Magnoliopsida</taxon>
        <taxon>eudicotyledons</taxon>
        <taxon>Gunneridae</taxon>
        <taxon>Pentapetalae</taxon>
        <taxon>asterids</taxon>
        <taxon>lamiids</taxon>
        <taxon>Solanales</taxon>
        <taxon>Solanaceae</taxon>
        <taxon>Solanoideae</taxon>
        <taxon>Capsiceae</taxon>
        <taxon>Capsicum</taxon>
    </lineage>
</organism>
<dbReference type="InterPro" id="IPR017853">
    <property type="entry name" value="GH"/>
</dbReference>
<dbReference type="InterPro" id="IPR001223">
    <property type="entry name" value="Glyco_hydro18_cat"/>
</dbReference>
<dbReference type="GO" id="GO:0005975">
    <property type="term" value="P:carbohydrate metabolic process"/>
    <property type="evidence" value="ECO:0007669"/>
    <property type="project" value="InterPro"/>
</dbReference>
<comment type="caution">
    <text evidence="6">The sequence shown here is derived from an EMBL/GenBank/DDBJ whole genome shotgun (WGS) entry which is preliminary data.</text>
</comment>
<dbReference type="InterPro" id="IPR001579">
    <property type="entry name" value="Glyco_hydro_18_chit_AS"/>
</dbReference>
<gene>
    <name evidence="6" type="ORF">T459_28285</name>
</gene>
<evidence type="ECO:0000256" key="3">
    <source>
        <dbReference type="RuleBase" id="RU000489"/>
    </source>
</evidence>
<dbReference type="EMBL" id="AYRZ02000011">
    <property type="protein sequence ID" value="PHT68798.1"/>
    <property type="molecule type" value="Genomic_DNA"/>
</dbReference>
<dbReference type="PANTHER" id="PTHR46476:SF8">
    <property type="entry name" value="CHITINASE 2-LIKE"/>
    <property type="match status" value="1"/>
</dbReference>
<keyword evidence="1 3" id="KW-0378">Hydrolase</keyword>